<dbReference type="EMBL" id="JAPFFF010000060">
    <property type="protein sequence ID" value="KAK8837357.1"/>
    <property type="molecule type" value="Genomic_DNA"/>
</dbReference>
<evidence type="ECO:0000313" key="1">
    <source>
        <dbReference type="EMBL" id="KAK8837357.1"/>
    </source>
</evidence>
<comment type="caution">
    <text evidence="1">The sequence shown here is derived from an EMBL/GenBank/DDBJ whole genome shotgun (WGS) entry which is preliminary data.</text>
</comment>
<reference evidence="1 2" key="1">
    <citation type="submission" date="2024-04" db="EMBL/GenBank/DDBJ databases">
        <title>Tritrichomonas musculus Genome.</title>
        <authorList>
            <person name="Alves-Ferreira E."/>
            <person name="Grigg M."/>
            <person name="Lorenzi H."/>
            <person name="Galac M."/>
        </authorList>
    </citation>
    <scope>NUCLEOTIDE SEQUENCE [LARGE SCALE GENOMIC DNA]</scope>
    <source>
        <strain evidence="1 2">EAF2021</strain>
    </source>
</reference>
<proteinExistence type="predicted"/>
<accession>A0ABR2GUV1</accession>
<evidence type="ECO:0000313" key="2">
    <source>
        <dbReference type="Proteomes" id="UP001470230"/>
    </source>
</evidence>
<dbReference type="Proteomes" id="UP001470230">
    <property type="component" value="Unassembled WGS sequence"/>
</dbReference>
<sequence>MITLGQDALNIRATGSTANVPNHPMARLMYYLRTVNSLIDFDIPYDLRDYSNYDSLSFDEENQVLMLSTLLSPDLFIEKGIMINEPRLCPNCNNEFYEISAIQSRVAVTQEFVVGGKRVRTLEIMAFKPIWLESNYIAPIKAYMGRIRALANGTVDQYRPVEITYRNTKNNCSVLNDEDYSKHHSKCCLLI</sequence>
<gene>
    <name evidence="1" type="ORF">M9Y10_036790</name>
</gene>
<protein>
    <submittedName>
        <fullName evidence="1">Uncharacterized protein</fullName>
    </submittedName>
</protein>
<keyword evidence="2" id="KW-1185">Reference proteome</keyword>
<name>A0ABR2GUV1_9EUKA</name>
<organism evidence="1 2">
    <name type="scientific">Tritrichomonas musculus</name>
    <dbReference type="NCBI Taxonomy" id="1915356"/>
    <lineage>
        <taxon>Eukaryota</taxon>
        <taxon>Metamonada</taxon>
        <taxon>Parabasalia</taxon>
        <taxon>Tritrichomonadida</taxon>
        <taxon>Tritrichomonadidae</taxon>
        <taxon>Tritrichomonas</taxon>
    </lineage>
</organism>